<dbReference type="Gene3D" id="3.30.565.10">
    <property type="entry name" value="Histidine kinase-like ATPase, C-terminal domain"/>
    <property type="match status" value="1"/>
</dbReference>
<organism evidence="3">
    <name type="scientific">marine sediment metagenome</name>
    <dbReference type="NCBI Taxonomy" id="412755"/>
    <lineage>
        <taxon>unclassified sequences</taxon>
        <taxon>metagenomes</taxon>
        <taxon>ecological metagenomes</taxon>
    </lineage>
</organism>
<comment type="caution">
    <text evidence="3">The sequence shown here is derived from an EMBL/GenBank/DDBJ whole genome shotgun (WGS) entry which is preliminary data.</text>
</comment>
<reference evidence="3" key="1">
    <citation type="journal article" date="2014" name="Front. Microbiol.">
        <title>High frequency of phylogenetically diverse reductive dehalogenase-homologous genes in deep subseafloor sedimentary metagenomes.</title>
        <authorList>
            <person name="Kawai M."/>
            <person name="Futagami T."/>
            <person name="Toyoda A."/>
            <person name="Takaki Y."/>
            <person name="Nishi S."/>
            <person name="Hori S."/>
            <person name="Arai W."/>
            <person name="Tsubouchi T."/>
            <person name="Morono Y."/>
            <person name="Uchiyama I."/>
            <person name="Ito T."/>
            <person name="Fujiyama A."/>
            <person name="Inagaki F."/>
            <person name="Takami H."/>
        </authorList>
    </citation>
    <scope>NUCLEOTIDE SEQUENCE</scope>
    <source>
        <strain evidence="3">Expedition CK06-06</strain>
    </source>
</reference>
<dbReference type="PANTHER" id="PTHR48444">
    <property type="entry name" value="DNA TOPOISOMERASE 6 SUBUNIT B"/>
    <property type="match status" value="1"/>
</dbReference>
<protein>
    <recommendedName>
        <fullName evidence="2">Histidine kinase/HSP90-like ATPase domain-containing protein</fullName>
    </recommendedName>
</protein>
<gene>
    <name evidence="3" type="ORF">S03H2_60221</name>
</gene>
<dbReference type="InterPro" id="IPR003594">
    <property type="entry name" value="HATPase_dom"/>
</dbReference>
<dbReference type="AlphaFoldDB" id="X1J098"/>
<accession>X1J098</accession>
<feature type="region of interest" description="Disordered" evidence="1">
    <location>
        <begin position="10"/>
        <end position="55"/>
    </location>
</feature>
<dbReference type="PANTHER" id="PTHR48444:SF1">
    <property type="entry name" value="DNA TOPOISOMERASE 6 SUBUNIT B"/>
    <property type="match status" value="1"/>
</dbReference>
<evidence type="ECO:0000259" key="2">
    <source>
        <dbReference type="Pfam" id="PF02518"/>
    </source>
</evidence>
<sequence length="206" mass="22292">MEAVDVLVQKQLKTDAPAPGQGVSNGRRPGLGMGATETTITQTMGKKPGAKGRDGLSAADMAKQQREISISEFFTKNRHLLGFDNPRRALLTTVKEAVDNSLDACEEAGILPDIQVRIDQTDAEDRFRVQVTDNGPGIVKEQIPRIFGKLLYGSKFHRLKMSRGQQGIGISAAGMYGHLTTGKPVAITSKTSPDAQAHYYQVVINT</sequence>
<feature type="non-terminal residue" evidence="3">
    <location>
        <position position="206"/>
    </location>
</feature>
<name>X1J098_9ZZZZ</name>
<dbReference type="Pfam" id="PF02518">
    <property type="entry name" value="HATPase_c"/>
    <property type="match status" value="1"/>
</dbReference>
<dbReference type="SUPFAM" id="SSF55874">
    <property type="entry name" value="ATPase domain of HSP90 chaperone/DNA topoisomerase II/histidine kinase"/>
    <property type="match status" value="1"/>
</dbReference>
<feature type="domain" description="Histidine kinase/HSP90-like ATPase" evidence="2">
    <location>
        <begin position="88"/>
        <end position="174"/>
    </location>
</feature>
<evidence type="ECO:0000313" key="3">
    <source>
        <dbReference type="EMBL" id="GAH88116.1"/>
    </source>
</evidence>
<dbReference type="EMBL" id="BARU01038787">
    <property type="protein sequence ID" value="GAH88116.1"/>
    <property type="molecule type" value="Genomic_DNA"/>
</dbReference>
<proteinExistence type="predicted"/>
<evidence type="ECO:0000256" key="1">
    <source>
        <dbReference type="SAM" id="MobiDB-lite"/>
    </source>
</evidence>
<dbReference type="InterPro" id="IPR036890">
    <property type="entry name" value="HATPase_C_sf"/>
</dbReference>